<evidence type="ECO:0000313" key="3">
    <source>
        <dbReference type="Proteomes" id="UP000033188"/>
    </source>
</evidence>
<dbReference type="RefSeq" id="XP_012768603.1">
    <property type="nucleotide sequence ID" value="XM_012913149.1"/>
</dbReference>
<gene>
    <name evidence="2" type="ORF">BBBOND_0303210</name>
</gene>
<name>A0A061D8X0_BABBI</name>
<organism evidence="2 3">
    <name type="scientific">Babesia bigemina</name>
    <dbReference type="NCBI Taxonomy" id="5866"/>
    <lineage>
        <taxon>Eukaryota</taxon>
        <taxon>Sar</taxon>
        <taxon>Alveolata</taxon>
        <taxon>Apicomplexa</taxon>
        <taxon>Aconoidasida</taxon>
        <taxon>Piroplasmida</taxon>
        <taxon>Babesiidae</taxon>
        <taxon>Babesia</taxon>
    </lineage>
</organism>
<dbReference type="EMBL" id="LK391709">
    <property type="protein sequence ID" value="CDR96417.1"/>
    <property type="molecule type" value="Genomic_DNA"/>
</dbReference>
<accession>A0A061D8X0</accession>
<dbReference type="Proteomes" id="UP000033188">
    <property type="component" value="Chromosome 3"/>
</dbReference>
<keyword evidence="1" id="KW-0812">Transmembrane</keyword>
<dbReference type="GeneID" id="24564958"/>
<dbReference type="AlphaFoldDB" id="A0A061D8X0"/>
<feature type="transmembrane region" description="Helical" evidence="1">
    <location>
        <begin position="14"/>
        <end position="36"/>
    </location>
</feature>
<dbReference type="VEuPathDB" id="PiroplasmaDB:BBBOND_0303210"/>
<evidence type="ECO:0000256" key="1">
    <source>
        <dbReference type="SAM" id="Phobius"/>
    </source>
</evidence>
<reference evidence="3" key="1">
    <citation type="journal article" date="2014" name="Nucleic Acids Res.">
        <title>The evolutionary dynamics of variant antigen genes in Babesia reveal a history of genomic innovation underlying host-parasite interaction.</title>
        <authorList>
            <person name="Jackson A.P."/>
            <person name="Otto T.D."/>
            <person name="Darby A."/>
            <person name="Ramaprasad A."/>
            <person name="Xia D."/>
            <person name="Echaide I.E."/>
            <person name="Farber M."/>
            <person name="Gahlot S."/>
            <person name="Gamble J."/>
            <person name="Gupta D."/>
            <person name="Gupta Y."/>
            <person name="Jackson L."/>
            <person name="Malandrin L."/>
            <person name="Malas T.B."/>
            <person name="Moussa E."/>
            <person name="Nair M."/>
            <person name="Reid A.J."/>
            <person name="Sanders M."/>
            <person name="Sharma J."/>
            <person name="Tracey A."/>
            <person name="Quail M.A."/>
            <person name="Weir W."/>
            <person name="Wastling J.M."/>
            <person name="Hall N."/>
            <person name="Willadsen P."/>
            <person name="Lingelbach K."/>
            <person name="Shiels B."/>
            <person name="Tait A."/>
            <person name="Berriman M."/>
            <person name="Allred D.R."/>
            <person name="Pain A."/>
        </authorList>
    </citation>
    <scope>NUCLEOTIDE SEQUENCE [LARGE SCALE GENOMIC DNA]</scope>
    <source>
        <strain evidence="3">Bond</strain>
    </source>
</reference>
<protein>
    <submittedName>
        <fullName evidence="2">Uncharacterized protein</fullName>
    </submittedName>
</protein>
<keyword evidence="3" id="KW-1185">Reference proteome</keyword>
<sequence length="60" mass="6984">METGILKILEGKGYLLAIFVVCLCSMGLMCFCWYLYGELITEFYQTNVSEDFGKEERKQK</sequence>
<proteinExistence type="predicted"/>
<dbReference type="KEGG" id="bbig:BBBOND_0303210"/>
<keyword evidence="1" id="KW-1133">Transmembrane helix</keyword>
<keyword evidence="1" id="KW-0472">Membrane</keyword>
<evidence type="ECO:0000313" key="2">
    <source>
        <dbReference type="EMBL" id="CDR96417.1"/>
    </source>
</evidence>